<name>A0A3E0DLM3_9GAMM</name>
<dbReference type="GO" id="GO:0003677">
    <property type="term" value="F:DNA binding"/>
    <property type="evidence" value="ECO:0007669"/>
    <property type="project" value="UniProtKB-KW"/>
</dbReference>
<sequence length="254" mass="28465">MNNEFKAALLSEDTRFYSEIDAQTLQEKEIRLNVYRNNVVVSLIDALSDIFPVTQALVGDDFFRAMAKQYLLVSPPESPIISEYGHLFSDFIRQFEAAQSLPYLADLAALEYSLLALTHDVEHATLNHEQIAEAFAQVDDPSALYLSLPPTSLLLASPFAIGSLYHAHRNDGDLRLNQVAIQEGEYLLLAKSHLVAQLHVISYQEACFFKQLLQNKKLEEALPDSDEFDLGAVLAKLIEWKLITTISDQPLAAE</sequence>
<dbReference type="OrthoDB" id="4146344at2"/>
<dbReference type="InterPro" id="IPR018640">
    <property type="entry name" value="DUF2063"/>
</dbReference>
<dbReference type="InterPro" id="IPR044922">
    <property type="entry name" value="DUF2063_N_sf"/>
</dbReference>
<proteinExistence type="predicted"/>
<dbReference type="Proteomes" id="UP000256542">
    <property type="component" value="Unassembled WGS sequence"/>
</dbReference>
<feature type="domain" description="Putative DNA-binding" evidence="1">
    <location>
        <begin position="3"/>
        <end position="92"/>
    </location>
</feature>
<keyword evidence="2" id="KW-0238">DNA-binding</keyword>
<dbReference type="Pfam" id="PF09836">
    <property type="entry name" value="DUF2063"/>
    <property type="match status" value="1"/>
</dbReference>
<evidence type="ECO:0000259" key="1">
    <source>
        <dbReference type="Pfam" id="PF09836"/>
    </source>
</evidence>
<evidence type="ECO:0000313" key="3">
    <source>
        <dbReference type="Proteomes" id="UP000256542"/>
    </source>
</evidence>
<accession>A0A3E0DLM3</accession>
<dbReference type="RefSeq" id="WP_115897425.1">
    <property type="nucleotide sequence ID" value="NZ_QUNG01000005.1"/>
</dbReference>
<protein>
    <submittedName>
        <fullName evidence="2">Putative DNA-binding protein</fullName>
    </submittedName>
</protein>
<dbReference type="AlphaFoldDB" id="A0A3E0DLM3"/>
<comment type="caution">
    <text evidence="2">The sequence shown here is derived from an EMBL/GenBank/DDBJ whole genome shotgun (WGS) entry which is preliminary data.</text>
</comment>
<gene>
    <name evidence="2" type="ORF">DFP81_105106</name>
</gene>
<reference evidence="2 3" key="1">
    <citation type="submission" date="2018-08" db="EMBL/GenBank/DDBJ databases">
        <title>Genomic Encyclopedia of Type Strains, Phase III (KMG-III): the genomes of soil and plant-associated and newly described type strains.</title>
        <authorList>
            <person name="Whitman W."/>
        </authorList>
    </citation>
    <scope>NUCLEOTIDE SEQUENCE [LARGE SCALE GENOMIC DNA]</scope>
    <source>
        <strain evidence="2 3">CECT 7375</strain>
    </source>
</reference>
<dbReference type="EMBL" id="QUNG01000005">
    <property type="protein sequence ID" value="REG83740.1"/>
    <property type="molecule type" value="Genomic_DNA"/>
</dbReference>
<dbReference type="Gene3D" id="1.10.150.690">
    <property type="entry name" value="DUF2063"/>
    <property type="match status" value="1"/>
</dbReference>
<organism evidence="2 3">
    <name type="scientific">Marinomonas pollencensis</name>
    <dbReference type="NCBI Taxonomy" id="491954"/>
    <lineage>
        <taxon>Bacteria</taxon>
        <taxon>Pseudomonadati</taxon>
        <taxon>Pseudomonadota</taxon>
        <taxon>Gammaproteobacteria</taxon>
        <taxon>Oceanospirillales</taxon>
        <taxon>Oceanospirillaceae</taxon>
        <taxon>Marinomonas</taxon>
    </lineage>
</organism>
<keyword evidence="3" id="KW-1185">Reference proteome</keyword>
<evidence type="ECO:0000313" key="2">
    <source>
        <dbReference type="EMBL" id="REG83740.1"/>
    </source>
</evidence>